<dbReference type="SUPFAM" id="SSF143120">
    <property type="entry name" value="YefM-like"/>
    <property type="match status" value="1"/>
</dbReference>
<dbReference type="Pfam" id="PF02604">
    <property type="entry name" value="PhdYeFM_antitox"/>
    <property type="match status" value="1"/>
</dbReference>
<dbReference type="RefSeq" id="WP_406790532.1">
    <property type="nucleotide sequence ID" value="NZ_JBJHZX010000002.1"/>
</dbReference>
<dbReference type="EMBL" id="JBJHZX010000002">
    <property type="protein sequence ID" value="MFL0194412.1"/>
    <property type="molecule type" value="Genomic_DNA"/>
</dbReference>
<evidence type="ECO:0000256" key="2">
    <source>
        <dbReference type="RuleBase" id="RU362080"/>
    </source>
</evidence>
<evidence type="ECO:0000256" key="1">
    <source>
        <dbReference type="ARBA" id="ARBA00009981"/>
    </source>
</evidence>
<gene>
    <name evidence="3" type="ORF">ACJDU8_02310</name>
</gene>
<evidence type="ECO:0000313" key="3">
    <source>
        <dbReference type="EMBL" id="MFL0194412.1"/>
    </source>
</evidence>
<comment type="function">
    <text evidence="2">Antitoxin component of a type II toxin-antitoxin (TA) system.</text>
</comment>
<dbReference type="InterPro" id="IPR006442">
    <property type="entry name" value="Antitoxin_Phd/YefM"/>
</dbReference>
<dbReference type="Proteomes" id="UP001623660">
    <property type="component" value="Unassembled WGS sequence"/>
</dbReference>
<proteinExistence type="inferred from homology"/>
<evidence type="ECO:0000313" key="4">
    <source>
        <dbReference type="Proteomes" id="UP001623660"/>
    </source>
</evidence>
<accession>A0ABW8SEF9</accession>
<sequence length="103" mass="12127">MRDMLNCIVPISRFNKGEASKIFEEVNKTGYKIVVKNNKPACVLITPKQYQEMVETIEDYELMIETKKRLKNESNMKCSIEEVMKQHEITQEELDNIQDVEIE</sequence>
<comment type="caution">
    <text evidence="3">The sequence shown here is derived from an EMBL/GenBank/DDBJ whole genome shotgun (WGS) entry which is preliminary data.</text>
</comment>
<keyword evidence="4" id="KW-1185">Reference proteome</keyword>
<comment type="similarity">
    <text evidence="1 2">Belongs to the phD/YefM antitoxin family.</text>
</comment>
<dbReference type="NCBIfam" id="TIGR01552">
    <property type="entry name" value="phd_fam"/>
    <property type="match status" value="1"/>
</dbReference>
<organism evidence="3 4">
    <name type="scientific">Candidatus Clostridium eludens</name>
    <dbReference type="NCBI Taxonomy" id="3381663"/>
    <lineage>
        <taxon>Bacteria</taxon>
        <taxon>Bacillati</taxon>
        <taxon>Bacillota</taxon>
        <taxon>Clostridia</taxon>
        <taxon>Eubacteriales</taxon>
        <taxon>Clostridiaceae</taxon>
        <taxon>Clostridium</taxon>
    </lineage>
</organism>
<reference evidence="3 4" key="1">
    <citation type="submission" date="2024-11" db="EMBL/GenBank/DDBJ databases">
        <authorList>
            <person name="Heng Y.C."/>
            <person name="Lim A.C.H."/>
            <person name="Lee J.K.Y."/>
            <person name="Kittelmann S."/>
        </authorList>
    </citation>
    <scope>NUCLEOTIDE SEQUENCE [LARGE SCALE GENOMIC DNA]</scope>
    <source>
        <strain evidence="3 4">WILCCON 0269</strain>
    </source>
</reference>
<protein>
    <recommendedName>
        <fullName evidence="2">Antitoxin</fullName>
    </recommendedName>
</protein>
<dbReference type="InterPro" id="IPR036165">
    <property type="entry name" value="YefM-like_sf"/>
</dbReference>
<name>A0ABW8SEF9_9CLOT</name>